<evidence type="ECO:0000313" key="2">
    <source>
        <dbReference type="Proteomes" id="UP000011988"/>
    </source>
</evidence>
<comment type="caution">
    <text evidence="1">The sequence shown here is derived from an EMBL/GenBank/DDBJ whole genome shotgun (WGS) entry which is preliminary data.</text>
</comment>
<accession>M6CY34</accession>
<reference evidence="1 2" key="1">
    <citation type="submission" date="2013-01" db="EMBL/GenBank/DDBJ databases">
        <authorList>
            <person name="Harkins D.M."/>
            <person name="Durkin A.S."/>
            <person name="Brinkac L.M."/>
            <person name="Haft D.H."/>
            <person name="Selengut J.D."/>
            <person name="Sanka R."/>
            <person name="DePew J."/>
            <person name="Purushe J."/>
            <person name="Galloway R.L."/>
            <person name="Vinetz J.M."/>
            <person name="Sutton G.G."/>
            <person name="Nierman W.C."/>
            <person name="Fouts D.E."/>
        </authorList>
    </citation>
    <scope>NUCLEOTIDE SEQUENCE [LARGE SCALE GENOMIC DNA]</scope>
    <source>
        <strain evidence="1 2">79601</strain>
    </source>
</reference>
<gene>
    <name evidence="1" type="ORF">LEP1GSC194_3520</name>
</gene>
<protein>
    <submittedName>
        <fullName evidence="1">Uncharacterized protein</fullName>
    </submittedName>
</protein>
<organism evidence="1 2">
    <name type="scientific">Leptospira alstonii serovar Sichuan str. 79601</name>
    <dbReference type="NCBI Taxonomy" id="1218565"/>
    <lineage>
        <taxon>Bacteria</taxon>
        <taxon>Pseudomonadati</taxon>
        <taxon>Spirochaetota</taxon>
        <taxon>Spirochaetia</taxon>
        <taxon>Leptospirales</taxon>
        <taxon>Leptospiraceae</taxon>
        <taxon>Leptospira</taxon>
    </lineage>
</organism>
<name>M6CY34_9LEPT</name>
<dbReference type="Proteomes" id="UP000011988">
    <property type="component" value="Unassembled WGS sequence"/>
</dbReference>
<evidence type="ECO:0000313" key="1">
    <source>
        <dbReference type="EMBL" id="EMJ95401.1"/>
    </source>
</evidence>
<dbReference type="PATRIC" id="fig|1218565.3.peg.1865"/>
<dbReference type="EMBL" id="ANIK01000035">
    <property type="protein sequence ID" value="EMJ95401.1"/>
    <property type="molecule type" value="Genomic_DNA"/>
</dbReference>
<dbReference type="AlphaFoldDB" id="M6CY34"/>
<sequence length="226" mass="26125">MGTQDCLLNKNENQQSFFKVRKNSKCMPPKKKKTIKKTDKEKEVKKKDSKSISLKEIEKIRMDFVQGTKRRLICNKYKIDYKTLDNLILRNSWKNEREEIRGKVRKKMDFKILTNSTNLLSRMNTEATLYLNLFKEKILDPNTTNLELSVLIKARNILVKELLRSLGLTDTIHQNSSLEEVESQVTIQIVTGVGEKPGSVEKLIGGRVMGGEKETTNKKYIQTENS</sequence>
<proteinExistence type="predicted"/>